<dbReference type="OrthoDB" id="4427994at2"/>
<accession>A0A1I7ANG1</accession>
<dbReference type="STRING" id="995060.SAMN04487904_107258"/>
<dbReference type="SUPFAM" id="SSF53448">
    <property type="entry name" value="Nucleotide-diphospho-sugar transferases"/>
    <property type="match status" value="1"/>
</dbReference>
<dbReference type="AlphaFoldDB" id="A0A1I7ANG1"/>
<sequence>MPERVAGVVLAAGEGRRFGMPKALVRHHGSLLVERAVSVLRAAGCEPVLVVLGAAAERITETAELADSVPVTNPDWRGGMGSSLRTGLATLRDSEHYSDVTSALILPVDMPGITEFAARRVSEYAAPDALAAASYRGERGHPVLLGRLHWDGVRDAARGDRGARDYLRSREVALVACEDVAEAFDIDRPEDLNGG</sequence>
<protein>
    <submittedName>
        <fullName evidence="2">Nicotine blue oxidoreductase</fullName>
    </submittedName>
</protein>
<feature type="domain" description="MobA-like NTP transferase" evidence="1">
    <location>
        <begin position="7"/>
        <end position="170"/>
    </location>
</feature>
<dbReference type="Pfam" id="PF12804">
    <property type="entry name" value="NTP_transf_3"/>
    <property type="match status" value="1"/>
</dbReference>
<gene>
    <name evidence="2" type="ORF">SAMN04487904_107258</name>
</gene>
<dbReference type="EMBL" id="FPAT01000007">
    <property type="protein sequence ID" value="SFT76396.1"/>
    <property type="molecule type" value="Genomic_DNA"/>
</dbReference>
<keyword evidence="3" id="KW-1185">Reference proteome</keyword>
<evidence type="ECO:0000313" key="2">
    <source>
        <dbReference type="EMBL" id="SFT76396.1"/>
    </source>
</evidence>
<evidence type="ECO:0000313" key="3">
    <source>
        <dbReference type="Proteomes" id="UP000199165"/>
    </source>
</evidence>
<dbReference type="CDD" id="cd04182">
    <property type="entry name" value="GT_2_like_f"/>
    <property type="match status" value="1"/>
</dbReference>
<dbReference type="GO" id="GO:0016779">
    <property type="term" value="F:nucleotidyltransferase activity"/>
    <property type="evidence" value="ECO:0007669"/>
    <property type="project" value="UniProtKB-ARBA"/>
</dbReference>
<dbReference type="RefSeq" id="WP_092978848.1">
    <property type="nucleotide sequence ID" value="NZ_FPAT01000007.1"/>
</dbReference>
<organism evidence="2 3">
    <name type="scientific">Actinopolyspora righensis</name>
    <dbReference type="NCBI Taxonomy" id="995060"/>
    <lineage>
        <taxon>Bacteria</taxon>
        <taxon>Bacillati</taxon>
        <taxon>Actinomycetota</taxon>
        <taxon>Actinomycetes</taxon>
        <taxon>Actinopolysporales</taxon>
        <taxon>Actinopolysporaceae</taxon>
        <taxon>Actinopolyspora</taxon>
        <taxon>Actinopolyspora alba group</taxon>
    </lineage>
</organism>
<dbReference type="Proteomes" id="UP000199165">
    <property type="component" value="Unassembled WGS sequence"/>
</dbReference>
<dbReference type="InterPro" id="IPR025877">
    <property type="entry name" value="MobA-like_NTP_Trfase"/>
</dbReference>
<dbReference type="InterPro" id="IPR029044">
    <property type="entry name" value="Nucleotide-diphossugar_trans"/>
</dbReference>
<name>A0A1I7ANG1_9ACTN</name>
<dbReference type="Gene3D" id="3.90.550.10">
    <property type="entry name" value="Spore Coat Polysaccharide Biosynthesis Protein SpsA, Chain A"/>
    <property type="match status" value="1"/>
</dbReference>
<proteinExistence type="predicted"/>
<evidence type="ECO:0000259" key="1">
    <source>
        <dbReference type="Pfam" id="PF12804"/>
    </source>
</evidence>
<dbReference type="PANTHER" id="PTHR43777:SF1">
    <property type="entry name" value="MOLYBDENUM COFACTOR CYTIDYLYLTRANSFERASE"/>
    <property type="match status" value="1"/>
</dbReference>
<dbReference type="PANTHER" id="PTHR43777">
    <property type="entry name" value="MOLYBDENUM COFACTOR CYTIDYLYLTRANSFERASE"/>
    <property type="match status" value="1"/>
</dbReference>
<reference evidence="3" key="1">
    <citation type="submission" date="2016-10" db="EMBL/GenBank/DDBJ databases">
        <authorList>
            <person name="Varghese N."/>
            <person name="Submissions S."/>
        </authorList>
    </citation>
    <scope>NUCLEOTIDE SEQUENCE [LARGE SCALE GENOMIC DNA]</scope>
    <source>
        <strain evidence="3">DSM 45501</strain>
    </source>
</reference>